<dbReference type="Proteomes" id="UP000214588">
    <property type="component" value="Unassembled WGS sequence"/>
</dbReference>
<dbReference type="OrthoDB" id="280522at2"/>
<sequence length="109" mass="12209">MSNNQKELNDYLREFVSFNKMITPTIIKIIFWIGVAVSIFIGLSSIVSGMAAQFGGGFQVFFGLIILVVGPLTSRVYCELLIVIFKMHESLNNIDNKLSSDSQQEITEE</sequence>
<protein>
    <recommendedName>
        <fullName evidence="4">DUF4282 domain-containing protein</fullName>
    </recommendedName>
</protein>
<dbReference type="AlphaFoldDB" id="A0A226C0W7"/>
<comment type="caution">
    <text evidence="2">The sequence shown here is derived from an EMBL/GenBank/DDBJ whole genome shotgun (WGS) entry which is preliminary data.</text>
</comment>
<proteinExistence type="predicted"/>
<keyword evidence="1" id="KW-1133">Transmembrane helix</keyword>
<feature type="transmembrane region" description="Helical" evidence="1">
    <location>
        <begin position="58"/>
        <end position="78"/>
    </location>
</feature>
<accession>A0A226C0W7</accession>
<keyword evidence="1" id="KW-0812">Transmembrane</keyword>
<evidence type="ECO:0000313" key="2">
    <source>
        <dbReference type="EMBL" id="OWZ84672.1"/>
    </source>
</evidence>
<feature type="transmembrane region" description="Helical" evidence="1">
    <location>
        <begin position="29"/>
        <end position="52"/>
    </location>
</feature>
<evidence type="ECO:0000256" key="1">
    <source>
        <dbReference type="SAM" id="Phobius"/>
    </source>
</evidence>
<organism evidence="2 3">
    <name type="scientific">Natranaerobius trueperi</name>
    <dbReference type="NCBI Taxonomy" id="759412"/>
    <lineage>
        <taxon>Bacteria</taxon>
        <taxon>Bacillati</taxon>
        <taxon>Bacillota</taxon>
        <taxon>Clostridia</taxon>
        <taxon>Natranaerobiales</taxon>
        <taxon>Natranaerobiaceae</taxon>
        <taxon>Natranaerobius</taxon>
    </lineage>
</organism>
<evidence type="ECO:0008006" key="4">
    <source>
        <dbReference type="Google" id="ProtNLM"/>
    </source>
</evidence>
<dbReference type="EMBL" id="NIQC01000003">
    <property type="protein sequence ID" value="OWZ84672.1"/>
    <property type="molecule type" value="Genomic_DNA"/>
</dbReference>
<name>A0A226C0W7_9FIRM</name>
<gene>
    <name evidence="2" type="ORF">CDO51_02610</name>
</gene>
<keyword evidence="3" id="KW-1185">Reference proteome</keyword>
<reference evidence="2 3" key="1">
    <citation type="submission" date="2017-06" db="EMBL/GenBank/DDBJ databases">
        <title>Draft Genome Sequence of Natranaerobius trueperi halophilic, alkalithermophilic bacteria from soda lakes.</title>
        <authorList>
            <person name="Zhao B."/>
        </authorList>
    </citation>
    <scope>NUCLEOTIDE SEQUENCE [LARGE SCALE GENOMIC DNA]</scope>
    <source>
        <strain evidence="2 3">DSM 18760</strain>
    </source>
</reference>
<dbReference type="RefSeq" id="WP_089022742.1">
    <property type="nucleotide sequence ID" value="NZ_NIQC01000003.1"/>
</dbReference>
<keyword evidence="1" id="KW-0472">Membrane</keyword>
<dbReference type="Pfam" id="PF14110">
    <property type="entry name" value="DUF4282"/>
    <property type="match status" value="1"/>
</dbReference>
<evidence type="ECO:0000313" key="3">
    <source>
        <dbReference type="Proteomes" id="UP000214588"/>
    </source>
</evidence>
<dbReference type="InterPro" id="IPR025557">
    <property type="entry name" value="DUF4282"/>
</dbReference>